<name>A0A9X9Q5J5_GULGU</name>
<dbReference type="EMBL" id="CYRY02038809">
    <property type="protein sequence ID" value="VCX30673.1"/>
    <property type="molecule type" value="Genomic_DNA"/>
</dbReference>
<protein>
    <submittedName>
        <fullName evidence="2">Uncharacterized protein</fullName>
    </submittedName>
</protein>
<dbReference type="AlphaFoldDB" id="A0A9X9Q5J5"/>
<feature type="compositionally biased region" description="Polar residues" evidence="1">
    <location>
        <begin position="1"/>
        <end position="14"/>
    </location>
</feature>
<evidence type="ECO:0000313" key="2">
    <source>
        <dbReference type="EMBL" id="VCX30673.1"/>
    </source>
</evidence>
<feature type="region of interest" description="Disordered" evidence="1">
    <location>
        <begin position="1"/>
        <end position="27"/>
    </location>
</feature>
<keyword evidence="3" id="KW-1185">Reference proteome</keyword>
<proteinExistence type="predicted"/>
<sequence length="74" mass="8605">MRPQTTQLSHSQIPELQKHESKSQDSCASLRGMNMKIHNSLKPFLSYRERHFIHCLAEEEGRWRGTGATKGPWK</sequence>
<dbReference type="Proteomes" id="UP000269945">
    <property type="component" value="Unassembled WGS sequence"/>
</dbReference>
<gene>
    <name evidence="2" type="ORF">BN2614_LOCUS3</name>
</gene>
<feature type="non-terminal residue" evidence="2">
    <location>
        <position position="74"/>
    </location>
</feature>
<accession>A0A9X9Q5J5</accession>
<evidence type="ECO:0000313" key="3">
    <source>
        <dbReference type="Proteomes" id="UP000269945"/>
    </source>
</evidence>
<comment type="caution">
    <text evidence="2">The sequence shown here is derived from an EMBL/GenBank/DDBJ whole genome shotgun (WGS) entry which is preliminary data.</text>
</comment>
<evidence type="ECO:0000256" key="1">
    <source>
        <dbReference type="SAM" id="MobiDB-lite"/>
    </source>
</evidence>
<organism evidence="2 3">
    <name type="scientific">Gulo gulo</name>
    <name type="common">Wolverine</name>
    <name type="synonym">Gluton</name>
    <dbReference type="NCBI Taxonomy" id="48420"/>
    <lineage>
        <taxon>Eukaryota</taxon>
        <taxon>Metazoa</taxon>
        <taxon>Chordata</taxon>
        <taxon>Craniata</taxon>
        <taxon>Vertebrata</taxon>
        <taxon>Euteleostomi</taxon>
        <taxon>Mammalia</taxon>
        <taxon>Eutheria</taxon>
        <taxon>Laurasiatheria</taxon>
        <taxon>Carnivora</taxon>
        <taxon>Caniformia</taxon>
        <taxon>Musteloidea</taxon>
        <taxon>Mustelidae</taxon>
        <taxon>Guloninae</taxon>
        <taxon>Gulo</taxon>
    </lineage>
</organism>
<reference evidence="2 3" key="1">
    <citation type="submission" date="2018-10" db="EMBL/GenBank/DDBJ databases">
        <authorList>
            <person name="Ekblom R."/>
            <person name="Jareborg N."/>
        </authorList>
    </citation>
    <scope>NUCLEOTIDE SEQUENCE [LARGE SCALE GENOMIC DNA]</scope>
    <source>
        <tissue evidence="2">Muscle</tissue>
    </source>
</reference>